<dbReference type="RefSeq" id="WP_306878604.1">
    <property type="nucleotide sequence ID" value="NZ_JAUSSW010000007.1"/>
</dbReference>
<protein>
    <recommendedName>
        <fullName evidence="4">DUF3311 domain-containing protein</fullName>
    </recommendedName>
</protein>
<proteinExistence type="predicted"/>
<sequence length="88" mass="10162">MTHSEEPRPQSIGQAETIERPRPRRHWWLLLIPYLWCIAAIPAVNRVGYVFGNVPFLLVWMVAGVIVTSACITVVYFVDRRNGDLERI</sequence>
<dbReference type="EMBL" id="JAUSSW010000007">
    <property type="protein sequence ID" value="MDQ0103012.1"/>
    <property type="molecule type" value="Genomic_DNA"/>
</dbReference>
<keyword evidence="1" id="KW-0812">Transmembrane</keyword>
<evidence type="ECO:0000256" key="1">
    <source>
        <dbReference type="SAM" id="Phobius"/>
    </source>
</evidence>
<dbReference type="Pfam" id="PF11755">
    <property type="entry name" value="DUF3311"/>
    <property type="match status" value="1"/>
</dbReference>
<dbReference type="InterPro" id="IPR021741">
    <property type="entry name" value="DUF3311"/>
</dbReference>
<feature type="transmembrane region" description="Helical" evidence="1">
    <location>
        <begin position="27"/>
        <end position="45"/>
    </location>
</feature>
<dbReference type="Proteomes" id="UP001244563">
    <property type="component" value="Unassembled WGS sequence"/>
</dbReference>
<evidence type="ECO:0000313" key="2">
    <source>
        <dbReference type="EMBL" id="MDQ0103012.1"/>
    </source>
</evidence>
<evidence type="ECO:0008006" key="4">
    <source>
        <dbReference type="Google" id="ProtNLM"/>
    </source>
</evidence>
<gene>
    <name evidence="2" type="ORF">J2T10_002669</name>
</gene>
<name>A0ABT9TMW6_PAENI</name>
<keyword evidence="1" id="KW-0472">Membrane</keyword>
<organism evidence="2 3">
    <name type="scientific">Paenarthrobacter nicotinovorans</name>
    <name type="common">Arthrobacter nicotinovorans</name>
    <dbReference type="NCBI Taxonomy" id="29320"/>
    <lineage>
        <taxon>Bacteria</taxon>
        <taxon>Bacillati</taxon>
        <taxon>Actinomycetota</taxon>
        <taxon>Actinomycetes</taxon>
        <taxon>Micrococcales</taxon>
        <taxon>Micrococcaceae</taxon>
        <taxon>Paenarthrobacter</taxon>
    </lineage>
</organism>
<reference evidence="2 3" key="1">
    <citation type="submission" date="2023-07" db="EMBL/GenBank/DDBJ databases">
        <title>Sorghum-associated microbial communities from plants grown in Nebraska, USA.</title>
        <authorList>
            <person name="Schachtman D."/>
        </authorList>
    </citation>
    <scope>NUCLEOTIDE SEQUENCE [LARGE SCALE GENOMIC DNA]</scope>
    <source>
        <strain evidence="2 3">CC523</strain>
    </source>
</reference>
<accession>A0ABT9TMW6</accession>
<feature type="transmembrane region" description="Helical" evidence="1">
    <location>
        <begin position="57"/>
        <end position="78"/>
    </location>
</feature>
<keyword evidence="1" id="KW-1133">Transmembrane helix</keyword>
<comment type="caution">
    <text evidence="2">The sequence shown here is derived from an EMBL/GenBank/DDBJ whole genome shotgun (WGS) entry which is preliminary data.</text>
</comment>
<evidence type="ECO:0000313" key="3">
    <source>
        <dbReference type="Proteomes" id="UP001244563"/>
    </source>
</evidence>
<keyword evidence="3" id="KW-1185">Reference proteome</keyword>